<proteinExistence type="predicted"/>
<evidence type="ECO:0000313" key="6">
    <source>
        <dbReference type="Proteomes" id="UP000184020"/>
    </source>
</evidence>
<dbReference type="SMART" id="SM00191">
    <property type="entry name" value="Int_alpha"/>
    <property type="match status" value="1"/>
</dbReference>
<accession>A0A1M5FG75</accession>
<evidence type="ECO:0000256" key="1">
    <source>
        <dbReference type="ARBA" id="ARBA00022729"/>
    </source>
</evidence>
<evidence type="ECO:0000259" key="4">
    <source>
        <dbReference type="Pfam" id="PF07593"/>
    </source>
</evidence>
<dbReference type="EMBL" id="FQWF01000001">
    <property type="protein sequence ID" value="SHF90540.1"/>
    <property type="molecule type" value="Genomic_DNA"/>
</dbReference>
<dbReference type="InterPro" id="IPR013517">
    <property type="entry name" value="FG-GAP"/>
</dbReference>
<keyword evidence="3" id="KW-0325">Glycoprotein</keyword>
<name>A0A1M5FG75_9FLAO</name>
<dbReference type="STRING" id="229205.SAMN05444372_101120"/>
<dbReference type="SUPFAM" id="SSF69318">
    <property type="entry name" value="Integrin alpha N-terminal domain"/>
    <property type="match status" value="3"/>
</dbReference>
<keyword evidence="1" id="KW-0732">Signal</keyword>
<gene>
    <name evidence="5" type="ORF">SAMN05444372_101120</name>
</gene>
<dbReference type="Proteomes" id="UP000184020">
    <property type="component" value="Unassembled WGS sequence"/>
</dbReference>
<evidence type="ECO:0000313" key="5">
    <source>
        <dbReference type="EMBL" id="SHF90540.1"/>
    </source>
</evidence>
<dbReference type="AlphaFoldDB" id="A0A1M5FG75"/>
<dbReference type="RefSeq" id="WP_244533849.1">
    <property type="nucleotide sequence ID" value="NZ_FQWF01000001.1"/>
</dbReference>
<sequence length="1110" mass="123969">MLQYNMSNRFVLLPLMILFFSNCSKENLENKDVLFSILDSSKTGINFVNEVKNGADMNIFKYRNFYNGGGVAIGDINNDGLSDVYFTSNLGTNKLYLNKGNFTFEDISKKAGVEGTKTWSTGVVMVDINADGLLDIYVCNAGNSLGNQQKNELFINNGNATFTEKAAEYNLADTGITTHAAFFDYDKDGDLDVYILNNSFIPVSSLNYSNKRDLRDKDWDVAEILKGGGDKLLRNDNGKFIDVSASSGIYGSLIGFGLGVTVGDVNGDLYPDIYISNDFYERDYLYINNKNGTFTEQIQGWTSHISQSSMGADMADVNNDGKADIFVTDMLPEPDERLKTTTNFENYDLFVRKLNLDFYTQYMQNTLQINNGSSQFVEIANYAGVAKTDWSWGALLFDMDNDGYKDIYVCNGIYNDLTNQDFVDFFANEFMQKMVVTGKKEEIQTIISKMPTTPIPNYAFRNNKNLTFTNEAVKWGFDTPSFSNGAAYSDLDNDGDLDLIVNNVNMESFVYRNNSEKNKKNHFIKVKLKGEGQNKFAVGSVVELFSGKEILRQELIPSRGFQSSVDYIMTFGIGTKKIDSIQVIWPNGKFQTVKKILKNTTLKLNILDAKFDYTIKNKALKPLFVEKKTPFVAHKENDYIDFDYEGLISKMLSQEGPSLAVADINGDGNEDVYVGGAKGQTGKIYLNNGNGNFAITSQKDLDGDFNFEDTAASFFDADNDGDIDLLVGSGGNEKADQANYKNRLYLNNGKGVFVKSKTNVPATNNNVAVIAPYDFDNDGDIDVFIGSRSVPGVYGIDPKHLLLENDGKGNFTNVIDKKAFKINAVGMITDAVWEDIDNDSKKDLILVGDWTAPMIFKNTGRRLTEYKSNLDDYKGFWNAVSCVDLNNDGKKDLVLGNKGTNTTYKPAVANPLKLFVNDFDNNGTIEQIATQSIKSKDLPTNLKQELARQIPSIKKKNLSYKDYSTKTFQELFVPEIVSNSIQKTVNIQESIIAINTRNGKFEIKKLPKEVQFSSVNSICVMDVNNDGILDLILGGNQYEFKPQFSRLDANFGSILLGSKNGTFSWLPYEKSGFFIKGEVKNLKVIRDKNKTVSIIAVVNDNVPKIFRINE</sequence>
<dbReference type="PANTHER" id="PTHR16026:SF0">
    <property type="entry name" value="CARTILAGE ACIDIC PROTEIN 1"/>
    <property type="match status" value="1"/>
</dbReference>
<evidence type="ECO:0000256" key="2">
    <source>
        <dbReference type="ARBA" id="ARBA00022737"/>
    </source>
</evidence>
<evidence type="ECO:0000256" key="3">
    <source>
        <dbReference type="ARBA" id="ARBA00023180"/>
    </source>
</evidence>
<dbReference type="Gene3D" id="2.130.10.130">
    <property type="entry name" value="Integrin alpha, N-terminal"/>
    <property type="match status" value="4"/>
</dbReference>
<dbReference type="InterPro" id="IPR027039">
    <property type="entry name" value="Crtac1"/>
</dbReference>
<dbReference type="PANTHER" id="PTHR16026">
    <property type="entry name" value="CARTILAGE ACIDIC PROTEIN 1"/>
    <property type="match status" value="1"/>
</dbReference>
<organism evidence="5 6">
    <name type="scientific">Flavobacterium micromati</name>
    <dbReference type="NCBI Taxonomy" id="229205"/>
    <lineage>
        <taxon>Bacteria</taxon>
        <taxon>Pseudomonadati</taxon>
        <taxon>Bacteroidota</taxon>
        <taxon>Flavobacteriia</taxon>
        <taxon>Flavobacteriales</taxon>
        <taxon>Flavobacteriaceae</taxon>
        <taxon>Flavobacterium</taxon>
    </lineage>
</organism>
<protein>
    <submittedName>
        <fullName evidence="5">Repeat domain-containing protein</fullName>
    </submittedName>
</protein>
<reference evidence="6" key="1">
    <citation type="submission" date="2016-11" db="EMBL/GenBank/DDBJ databases">
        <authorList>
            <person name="Varghese N."/>
            <person name="Submissions S."/>
        </authorList>
    </citation>
    <scope>NUCLEOTIDE SEQUENCE [LARGE SCALE GENOMIC DNA]</scope>
    <source>
        <strain evidence="6">DSM 17659</strain>
    </source>
</reference>
<dbReference type="Pfam" id="PF13517">
    <property type="entry name" value="FG-GAP_3"/>
    <property type="match status" value="7"/>
</dbReference>
<dbReference type="PROSITE" id="PS51470">
    <property type="entry name" value="FG_GAP"/>
    <property type="match status" value="1"/>
</dbReference>
<keyword evidence="6" id="KW-1185">Reference proteome</keyword>
<feature type="domain" description="ASPIC/UnbV" evidence="4">
    <location>
        <begin position="537"/>
        <end position="602"/>
    </location>
</feature>
<dbReference type="InterPro" id="IPR013519">
    <property type="entry name" value="Int_alpha_beta-p"/>
</dbReference>
<keyword evidence="2" id="KW-0677">Repeat</keyword>
<dbReference type="Pfam" id="PF07593">
    <property type="entry name" value="UnbV_ASPIC"/>
    <property type="match status" value="1"/>
</dbReference>
<dbReference type="InterPro" id="IPR011519">
    <property type="entry name" value="UnbV_ASPIC"/>
</dbReference>
<dbReference type="InterPro" id="IPR028994">
    <property type="entry name" value="Integrin_alpha_N"/>
</dbReference>